<dbReference type="InterPro" id="IPR020579">
    <property type="entry name" value="Exonuc_VII_lsu_C"/>
</dbReference>
<dbReference type="GO" id="GO:0005737">
    <property type="term" value="C:cytoplasm"/>
    <property type="evidence" value="ECO:0007669"/>
    <property type="project" value="UniProtKB-SubCell"/>
</dbReference>
<evidence type="ECO:0000256" key="4">
    <source>
        <dbReference type="ARBA" id="ARBA00022839"/>
    </source>
</evidence>
<dbReference type="GO" id="GO:0003676">
    <property type="term" value="F:nucleic acid binding"/>
    <property type="evidence" value="ECO:0007669"/>
    <property type="project" value="InterPro"/>
</dbReference>
<evidence type="ECO:0000313" key="9">
    <source>
        <dbReference type="EMBL" id="HIS78529.1"/>
    </source>
</evidence>
<comment type="similarity">
    <text evidence="5 6">Belongs to the XseA family.</text>
</comment>
<dbReference type="GO" id="GO:0008855">
    <property type="term" value="F:exodeoxyribonuclease VII activity"/>
    <property type="evidence" value="ECO:0007669"/>
    <property type="project" value="UniProtKB-UniRule"/>
</dbReference>
<feature type="domain" description="OB-fold nucleic acid binding" evidence="8">
    <location>
        <begin position="8"/>
        <end position="103"/>
    </location>
</feature>
<evidence type="ECO:0000256" key="3">
    <source>
        <dbReference type="ARBA" id="ARBA00022801"/>
    </source>
</evidence>
<accession>A0A9D1FRK1</accession>
<organism evidence="9 10">
    <name type="scientific">Candidatus Caccousia stercoris</name>
    <dbReference type="NCBI Taxonomy" id="2840723"/>
    <lineage>
        <taxon>Bacteria</taxon>
        <taxon>Bacillati</taxon>
        <taxon>Bacillota</taxon>
        <taxon>Clostridia</taxon>
        <taxon>Eubacteriales</taxon>
        <taxon>Oscillospiraceae</taxon>
        <taxon>Oscillospiraceae incertae sedis</taxon>
        <taxon>Candidatus Caccousia</taxon>
    </lineage>
</organism>
<keyword evidence="3 5" id="KW-0378">Hydrolase</keyword>
<dbReference type="AlphaFoldDB" id="A0A9D1FRK1"/>
<keyword evidence="4 5" id="KW-0269">Exonuclease</keyword>
<keyword evidence="2 5" id="KW-0540">Nuclease</keyword>
<evidence type="ECO:0000313" key="10">
    <source>
        <dbReference type="Proteomes" id="UP000824141"/>
    </source>
</evidence>
<dbReference type="Proteomes" id="UP000824141">
    <property type="component" value="Unassembled WGS sequence"/>
</dbReference>
<dbReference type="GO" id="GO:0006308">
    <property type="term" value="P:DNA catabolic process"/>
    <property type="evidence" value="ECO:0007669"/>
    <property type="project" value="UniProtKB-UniRule"/>
</dbReference>
<dbReference type="SUPFAM" id="SSF52210">
    <property type="entry name" value="Succinyl-CoA synthetase domains"/>
    <property type="match status" value="1"/>
</dbReference>
<comment type="caution">
    <text evidence="9">The sequence shown here is derived from an EMBL/GenBank/DDBJ whole genome shotgun (WGS) entry which is preliminary data.</text>
</comment>
<dbReference type="EMBL" id="DVJM01000074">
    <property type="protein sequence ID" value="HIS78529.1"/>
    <property type="molecule type" value="Genomic_DNA"/>
</dbReference>
<name>A0A9D1FRK1_9FIRM</name>
<reference evidence="9" key="2">
    <citation type="journal article" date="2021" name="PeerJ">
        <title>Extensive microbial diversity within the chicken gut microbiome revealed by metagenomics and culture.</title>
        <authorList>
            <person name="Gilroy R."/>
            <person name="Ravi A."/>
            <person name="Getino M."/>
            <person name="Pursley I."/>
            <person name="Horton D.L."/>
            <person name="Alikhan N.F."/>
            <person name="Baker D."/>
            <person name="Gharbi K."/>
            <person name="Hall N."/>
            <person name="Watson M."/>
            <person name="Adriaenssens E.M."/>
            <person name="Foster-Nyarko E."/>
            <person name="Jarju S."/>
            <person name="Secka A."/>
            <person name="Antonio M."/>
            <person name="Oren A."/>
            <person name="Chaudhuri R.R."/>
            <person name="La Ragione R."/>
            <person name="Hildebrand F."/>
            <person name="Pallen M.J."/>
        </authorList>
    </citation>
    <scope>NUCLEOTIDE SEQUENCE</scope>
    <source>
        <strain evidence="9">6086</strain>
    </source>
</reference>
<sequence>MTEIRTPLTVTQLTVYLKARLEEDPRLNGVLVSGEISNFTNHYKSGHLYFSLKDERAVLRAVMFARNASRLRFVPKDGMRVLARGRISLYEASGQYQLYVDELQPDGLGALSLAFEQLKEKLRKEGLFASERKRPLPPFPERVGIITSPTGAAVHDMLTILARRWPVAQVVFCPVQVQGEAAAPQLVEALRRMNEQEAADVILIGRGGGSLEDLWAFNEESIARAVAASRIPVVSAVGHETDVTICDFAADLRAPTPSAAAELAVPDRAEWMAALQAQRGRMASLMQSRTAALQQRLDLLTASRTLREPLSMTQNRAAELELLRERMHRAQKTLLDRKESRAAELTGKLHALSPLSVLARGYALAEKEREGDTTRISSAAGLCSGEIFTLRFTDGKAICRAESVALDEEGECAHGCKKDDV</sequence>
<evidence type="ECO:0000256" key="1">
    <source>
        <dbReference type="ARBA" id="ARBA00022490"/>
    </source>
</evidence>
<dbReference type="PANTHER" id="PTHR30008:SF0">
    <property type="entry name" value="EXODEOXYRIBONUCLEASE 7 LARGE SUBUNIT"/>
    <property type="match status" value="1"/>
</dbReference>
<reference evidence="9" key="1">
    <citation type="submission" date="2020-10" db="EMBL/GenBank/DDBJ databases">
        <authorList>
            <person name="Gilroy R."/>
        </authorList>
    </citation>
    <scope>NUCLEOTIDE SEQUENCE</scope>
    <source>
        <strain evidence="9">6086</strain>
    </source>
</reference>
<gene>
    <name evidence="5 9" type="primary">xseA</name>
    <name evidence="9" type="ORF">IAD03_04070</name>
</gene>
<dbReference type="InterPro" id="IPR003753">
    <property type="entry name" value="Exonuc_VII_L"/>
</dbReference>
<feature type="domain" description="Exonuclease VII large subunit C-terminal" evidence="7">
    <location>
        <begin position="127"/>
        <end position="345"/>
    </location>
</feature>
<dbReference type="EC" id="3.1.11.6" evidence="5"/>
<evidence type="ECO:0000256" key="5">
    <source>
        <dbReference type="HAMAP-Rule" id="MF_00378"/>
    </source>
</evidence>
<comment type="subunit">
    <text evidence="5">Heterooligomer composed of large and small subunits.</text>
</comment>
<evidence type="ECO:0000259" key="7">
    <source>
        <dbReference type="Pfam" id="PF02601"/>
    </source>
</evidence>
<evidence type="ECO:0000259" key="8">
    <source>
        <dbReference type="Pfam" id="PF13742"/>
    </source>
</evidence>
<dbReference type="HAMAP" id="MF_00378">
    <property type="entry name" value="Exonuc_7_L"/>
    <property type="match status" value="1"/>
</dbReference>
<dbReference type="PANTHER" id="PTHR30008">
    <property type="entry name" value="EXODEOXYRIBONUCLEASE 7 LARGE SUBUNIT"/>
    <property type="match status" value="1"/>
</dbReference>
<dbReference type="CDD" id="cd04489">
    <property type="entry name" value="ExoVII_LU_OBF"/>
    <property type="match status" value="1"/>
</dbReference>
<comment type="catalytic activity">
    <reaction evidence="5 6">
        <text>Exonucleolytic cleavage in either 5'- to 3'- or 3'- to 5'-direction to yield nucleoside 5'-phosphates.</text>
        <dbReference type="EC" id="3.1.11.6"/>
    </reaction>
</comment>
<dbReference type="InterPro" id="IPR016102">
    <property type="entry name" value="Succinyl-CoA_synth-like"/>
</dbReference>
<proteinExistence type="inferred from homology"/>
<keyword evidence="1 5" id="KW-0963">Cytoplasm</keyword>
<dbReference type="GO" id="GO:0009318">
    <property type="term" value="C:exodeoxyribonuclease VII complex"/>
    <property type="evidence" value="ECO:0007669"/>
    <property type="project" value="UniProtKB-UniRule"/>
</dbReference>
<evidence type="ECO:0000256" key="2">
    <source>
        <dbReference type="ARBA" id="ARBA00022722"/>
    </source>
</evidence>
<dbReference type="Pfam" id="PF13742">
    <property type="entry name" value="tRNA_anti_2"/>
    <property type="match status" value="1"/>
</dbReference>
<protein>
    <recommendedName>
        <fullName evidence="5">Exodeoxyribonuclease 7 large subunit</fullName>
        <ecNumber evidence="5">3.1.11.6</ecNumber>
    </recommendedName>
    <alternativeName>
        <fullName evidence="5">Exodeoxyribonuclease VII large subunit</fullName>
        <shortName evidence="5">Exonuclease VII large subunit</shortName>
    </alternativeName>
</protein>
<comment type="function">
    <text evidence="5">Bidirectionally degrades single-stranded DNA into large acid-insoluble oligonucleotides, which are then degraded further into small acid-soluble oligonucleotides.</text>
</comment>
<comment type="subcellular location">
    <subcellularLocation>
        <location evidence="5 6">Cytoplasm</location>
    </subcellularLocation>
</comment>
<dbReference type="InterPro" id="IPR025824">
    <property type="entry name" value="OB-fold_nuc-bd_dom"/>
</dbReference>
<dbReference type="Pfam" id="PF02601">
    <property type="entry name" value="Exonuc_VII_L"/>
    <property type="match status" value="1"/>
</dbReference>
<dbReference type="NCBIfam" id="TIGR00237">
    <property type="entry name" value="xseA"/>
    <property type="match status" value="1"/>
</dbReference>
<evidence type="ECO:0000256" key="6">
    <source>
        <dbReference type="RuleBase" id="RU004355"/>
    </source>
</evidence>